<dbReference type="Proteomes" id="UP000251692">
    <property type="component" value="Unassembled WGS sequence"/>
</dbReference>
<keyword evidence="2" id="KW-1185">Reference proteome</keyword>
<name>A0A364RIS2_9BACT</name>
<dbReference type="EMBL" id="QMDV01000001">
    <property type="protein sequence ID" value="RAU84138.1"/>
    <property type="molecule type" value="Genomic_DNA"/>
</dbReference>
<accession>A0A364RIS2</accession>
<reference evidence="1 2" key="1">
    <citation type="submission" date="2018-06" db="EMBL/GenBank/DDBJ databases">
        <authorList>
            <person name="Liu Z.-W."/>
        </authorList>
    </citation>
    <scope>NUCLEOTIDE SEQUENCE [LARGE SCALE GENOMIC DNA]</scope>
    <source>
        <strain evidence="1 2">2b14</strain>
    </source>
</reference>
<gene>
    <name evidence="1" type="ORF">DP923_03580</name>
</gene>
<organism evidence="1 2">
    <name type="scientific">Pontibacter arcticus</name>
    <dbReference type="NCBI Taxonomy" id="2080288"/>
    <lineage>
        <taxon>Bacteria</taxon>
        <taxon>Pseudomonadati</taxon>
        <taxon>Bacteroidota</taxon>
        <taxon>Cytophagia</taxon>
        <taxon>Cytophagales</taxon>
        <taxon>Hymenobacteraceae</taxon>
        <taxon>Pontibacter</taxon>
    </lineage>
</organism>
<evidence type="ECO:0000313" key="2">
    <source>
        <dbReference type="Proteomes" id="UP000251692"/>
    </source>
</evidence>
<sequence>MFNNIKRNFIFFKHRVQYLIYTFLLLTLCTACDVRNEVKKSISVEYSTLDSTIAVIPYDTAYYWIFKDAEAAHLTKDDFENIELVLNGCIKKYNSKYDSVANRLKIDYPWYKLKKEKYFIELKNYKRQYVAVTNSNGQKVVWANFFCHSFHDNWRESIVMFSDGGNCYFKLKINLATKECYELRVNGEA</sequence>
<proteinExistence type="predicted"/>
<evidence type="ECO:0000313" key="1">
    <source>
        <dbReference type="EMBL" id="RAU84138.1"/>
    </source>
</evidence>
<comment type="caution">
    <text evidence="1">The sequence shown here is derived from an EMBL/GenBank/DDBJ whole genome shotgun (WGS) entry which is preliminary data.</text>
</comment>
<protein>
    <submittedName>
        <fullName evidence="1">Uncharacterized protein</fullName>
    </submittedName>
</protein>
<dbReference type="AlphaFoldDB" id="A0A364RIS2"/>
<reference evidence="1 2" key="2">
    <citation type="submission" date="2018-07" db="EMBL/GenBank/DDBJ databases">
        <title>Pontibacter sp. 2b14 genomic sequence and assembly.</title>
        <authorList>
            <person name="Du Z.-J."/>
        </authorList>
    </citation>
    <scope>NUCLEOTIDE SEQUENCE [LARGE SCALE GENOMIC DNA]</scope>
    <source>
        <strain evidence="1 2">2b14</strain>
    </source>
</reference>